<name>A0AAU8K0C4_9ACTN</name>
<keyword evidence="2" id="KW-0503">Monooxygenase</keyword>
<gene>
    <name evidence="2" type="ORF">ABWK59_26000</name>
</gene>
<dbReference type="PANTHER" id="PTHR34474:SF2">
    <property type="entry name" value="SIGNAL TRANSDUCTION PROTEIN TRAP"/>
    <property type="match status" value="1"/>
</dbReference>
<feature type="domain" description="ABM" evidence="1">
    <location>
        <begin position="9"/>
        <end position="82"/>
    </location>
</feature>
<accession>A0AAU8K0C4</accession>
<dbReference type="SUPFAM" id="SSF54909">
    <property type="entry name" value="Dimeric alpha+beta barrel"/>
    <property type="match status" value="2"/>
</dbReference>
<dbReference type="InterPro" id="IPR011008">
    <property type="entry name" value="Dimeric_a/b-barrel"/>
</dbReference>
<dbReference type="AlphaFoldDB" id="A0AAU8K0C4"/>
<protein>
    <submittedName>
        <fullName evidence="2">Antibiotic biosynthesis monooxygenase family protein</fullName>
    </submittedName>
</protein>
<proteinExistence type="predicted"/>
<evidence type="ECO:0000313" key="2">
    <source>
        <dbReference type="EMBL" id="XCM82112.1"/>
    </source>
</evidence>
<dbReference type="RefSeq" id="WP_354643038.1">
    <property type="nucleotide sequence ID" value="NZ_CP159872.1"/>
</dbReference>
<dbReference type="KEGG" id="kcm:ABWK59_26000"/>
<organism evidence="2">
    <name type="scientific">Kitasatospora camelliae</name>
    <dbReference type="NCBI Taxonomy" id="3156397"/>
    <lineage>
        <taxon>Bacteria</taxon>
        <taxon>Bacillati</taxon>
        <taxon>Actinomycetota</taxon>
        <taxon>Actinomycetes</taxon>
        <taxon>Kitasatosporales</taxon>
        <taxon>Streptomycetaceae</taxon>
        <taxon>Kitasatospora</taxon>
    </lineage>
</organism>
<dbReference type="Pfam" id="PF03992">
    <property type="entry name" value="ABM"/>
    <property type="match status" value="1"/>
</dbReference>
<evidence type="ECO:0000259" key="1">
    <source>
        <dbReference type="Pfam" id="PF03992"/>
    </source>
</evidence>
<dbReference type="InterPro" id="IPR007138">
    <property type="entry name" value="ABM_dom"/>
</dbReference>
<dbReference type="InterPro" id="IPR050404">
    <property type="entry name" value="Heme-degrading_MO"/>
</dbReference>
<keyword evidence="2" id="KW-0560">Oxidoreductase</keyword>
<dbReference type="Gene3D" id="3.30.70.100">
    <property type="match status" value="2"/>
</dbReference>
<dbReference type="PANTHER" id="PTHR34474">
    <property type="entry name" value="SIGNAL TRANSDUCTION PROTEIN TRAP"/>
    <property type="match status" value="1"/>
</dbReference>
<reference evidence="2" key="1">
    <citation type="submission" date="2024-06" db="EMBL/GenBank/DDBJ databases">
        <title>The genome sequences of Kitasatospora sp. strain HUAS MG31.</title>
        <authorList>
            <person name="Mo P."/>
        </authorList>
    </citation>
    <scope>NUCLEOTIDE SEQUENCE</scope>
    <source>
        <strain evidence="2">HUAS MG31</strain>
    </source>
</reference>
<dbReference type="EMBL" id="CP159872">
    <property type="protein sequence ID" value="XCM82112.1"/>
    <property type="molecule type" value="Genomic_DNA"/>
</dbReference>
<dbReference type="GO" id="GO:0004497">
    <property type="term" value="F:monooxygenase activity"/>
    <property type="evidence" value="ECO:0007669"/>
    <property type="project" value="UniProtKB-KW"/>
</dbReference>
<sequence>MPVRDLTEPVTVVNRFTVKGDVAAFEREFRAHSRFLREQDGFAFLVTVQLVDRPREFVHLGHWRSLAGFQRVVRDETFRRHVTRLGSRVETEVDQAVSVGRVLRREARQGSANVVLTRADAVGDHRRFEQRFAAMASYFDGFGGFGGSDLLRSTLRPSGYLGVSWWQDAEDCERALRSQGLNRHRIALADAADVITERTRHIAYESVTAV</sequence>